<keyword evidence="1" id="KW-0175">Coiled coil</keyword>
<dbReference type="AlphaFoldDB" id="A0A1L7XX59"/>
<protein>
    <submittedName>
        <fullName evidence="2">Uncharacterized protein</fullName>
    </submittedName>
</protein>
<reference evidence="2 3" key="1">
    <citation type="submission" date="2016-03" db="EMBL/GenBank/DDBJ databases">
        <authorList>
            <person name="Ploux O."/>
        </authorList>
    </citation>
    <scope>NUCLEOTIDE SEQUENCE [LARGE SCALE GENOMIC DNA]</scope>
    <source>
        <strain evidence="2 3">UAMH 11012</strain>
    </source>
</reference>
<feature type="coiled-coil region" evidence="1">
    <location>
        <begin position="37"/>
        <end position="110"/>
    </location>
</feature>
<evidence type="ECO:0000256" key="1">
    <source>
        <dbReference type="SAM" id="Coils"/>
    </source>
</evidence>
<sequence>MRTFPYEISCTSSGSEYQGTWRMSSHQEYQTYAKSLNQTLQTERQQHLADVNAHERQEQLDITGLQIRNQMIEEKYQAAEERADAAEKALKMKSKELEEAEGELKGLRKTFDAWGKSREVEPPVEALVDEEDNHACTKAMLEHADEIIDVQKIAVDIVRAIRYRFYYQQPDGPGYDGLVSREGNSGAHDPDPAADLALCMLRVSLETLKYLVKNRNSTGMINLKAALKLHVAIPGPTLDLFWKLAGECELIRSTYEELNAPGKARQGFETNWDVERKLSRMRQLVNGMPWLQHPQPKE</sequence>
<evidence type="ECO:0000313" key="3">
    <source>
        <dbReference type="Proteomes" id="UP000184330"/>
    </source>
</evidence>
<gene>
    <name evidence="2" type="ORF">PAC_19516</name>
</gene>
<dbReference type="Proteomes" id="UP000184330">
    <property type="component" value="Unassembled WGS sequence"/>
</dbReference>
<organism evidence="2 3">
    <name type="scientific">Phialocephala subalpina</name>
    <dbReference type="NCBI Taxonomy" id="576137"/>
    <lineage>
        <taxon>Eukaryota</taxon>
        <taxon>Fungi</taxon>
        <taxon>Dikarya</taxon>
        <taxon>Ascomycota</taxon>
        <taxon>Pezizomycotina</taxon>
        <taxon>Leotiomycetes</taxon>
        <taxon>Helotiales</taxon>
        <taxon>Mollisiaceae</taxon>
        <taxon>Phialocephala</taxon>
        <taxon>Phialocephala fortinii species complex</taxon>
    </lineage>
</organism>
<keyword evidence="3" id="KW-1185">Reference proteome</keyword>
<dbReference type="EMBL" id="FJOG01000075">
    <property type="protein sequence ID" value="CZR69616.1"/>
    <property type="molecule type" value="Genomic_DNA"/>
</dbReference>
<proteinExistence type="predicted"/>
<evidence type="ECO:0000313" key="2">
    <source>
        <dbReference type="EMBL" id="CZR69616.1"/>
    </source>
</evidence>
<name>A0A1L7XX59_9HELO</name>
<accession>A0A1L7XX59</accession>